<dbReference type="GeneID" id="12449895"/>
<dbReference type="AlphaFoldDB" id="A0A7C2VCR3"/>
<sequence length="138" mass="15866">MSDEKADLQYVVEQIEIPSKLIFSCIHAAKAMEEALNAKSKGVSLRNFQFEVIRRLTMRKQAKDVESLLKDIGNEEKIYLIVTKKPIGVNLKCKFCPLDSFMYIFGKRFEGKSEDIEKKLVSLIALTSIDKWDRDMSV</sequence>
<dbReference type="Proteomes" id="UP000652307">
    <property type="component" value="Unassembled WGS sequence"/>
</dbReference>
<organism evidence="1">
    <name type="scientific">Fervidicoccus fontis</name>
    <dbReference type="NCBI Taxonomy" id="683846"/>
    <lineage>
        <taxon>Archaea</taxon>
        <taxon>Thermoproteota</taxon>
        <taxon>Thermoprotei</taxon>
        <taxon>Fervidicoccales</taxon>
        <taxon>Fervidicoccaceae</taxon>
        <taxon>Fervidicoccus</taxon>
    </lineage>
</organism>
<gene>
    <name evidence="1" type="ORF">ENO39_03730</name>
    <name evidence="2" type="ORF">IOK49_05830</name>
</gene>
<name>A0A7C2VCR3_9CREN</name>
<proteinExistence type="predicted"/>
<reference evidence="1" key="1">
    <citation type="journal article" date="2020" name="mSystems">
        <title>Genome- and Community-Level Interaction Insights into Carbon Utilization and Element Cycling Functions of Hydrothermarchaeota in Hydrothermal Sediment.</title>
        <authorList>
            <person name="Zhou Z."/>
            <person name="Liu Y."/>
            <person name="Xu W."/>
            <person name="Pan J."/>
            <person name="Luo Z.H."/>
            <person name="Li M."/>
        </authorList>
    </citation>
    <scope>NUCLEOTIDE SEQUENCE [LARGE SCALE GENOMIC DNA]</scope>
    <source>
        <strain evidence="1">SpSt-1261</strain>
    </source>
</reference>
<protein>
    <submittedName>
        <fullName evidence="1">Uncharacterized protein</fullName>
    </submittedName>
</protein>
<reference evidence="2" key="2">
    <citation type="submission" date="2020-10" db="EMBL/GenBank/DDBJ databases">
        <title>Fervidococcus fontis strain 3639Fd - the first crenarchaeon capable of growth on lipids.</title>
        <authorList>
            <person name="Kochetkova T.V."/>
            <person name="Elcheninov A.G."/>
            <person name="Toschakov S.V."/>
            <person name="Kublanov I.V."/>
        </authorList>
    </citation>
    <scope>NUCLEOTIDE SEQUENCE</scope>
    <source>
        <strain evidence="2">3639Fd</strain>
    </source>
</reference>
<evidence type="ECO:0000313" key="1">
    <source>
        <dbReference type="EMBL" id="HEW64148.1"/>
    </source>
</evidence>
<dbReference type="Proteomes" id="UP000886076">
    <property type="component" value="Unassembled WGS sequence"/>
</dbReference>
<dbReference type="EMBL" id="DSFH01000052">
    <property type="protein sequence ID" value="HEW64148.1"/>
    <property type="molecule type" value="Genomic_DNA"/>
</dbReference>
<dbReference type="EMBL" id="JADEZV010000004">
    <property type="protein sequence ID" value="MBE9391585.1"/>
    <property type="molecule type" value="Genomic_DNA"/>
</dbReference>
<accession>A0A7C2VCR3</accession>
<dbReference type="RefSeq" id="WP_014557948.1">
    <property type="nucleotide sequence ID" value="NZ_DSFH01000052.1"/>
</dbReference>
<comment type="caution">
    <text evidence="1">The sequence shown here is derived from an EMBL/GenBank/DDBJ whole genome shotgun (WGS) entry which is preliminary data.</text>
</comment>
<evidence type="ECO:0000313" key="2">
    <source>
        <dbReference type="EMBL" id="MBE9391585.1"/>
    </source>
</evidence>